<proteinExistence type="predicted"/>
<reference evidence="2 3" key="1">
    <citation type="submission" date="2013-03" db="EMBL/GenBank/DDBJ databases">
        <authorList>
            <person name="Warren W."/>
            <person name="Wilson R.K."/>
        </authorList>
    </citation>
    <scope>NUCLEOTIDE SEQUENCE</scope>
</reference>
<accession>A0A7N9CCL9</accession>
<protein>
    <submittedName>
        <fullName evidence="2">Uncharacterized protein</fullName>
    </submittedName>
</protein>
<evidence type="ECO:0000313" key="3">
    <source>
        <dbReference type="Proteomes" id="UP000233100"/>
    </source>
</evidence>
<organism evidence="2 3">
    <name type="scientific">Macaca fascicularis</name>
    <name type="common">Crab-eating macaque</name>
    <name type="synonym">Cynomolgus monkey</name>
    <dbReference type="NCBI Taxonomy" id="9541"/>
    <lineage>
        <taxon>Eukaryota</taxon>
        <taxon>Metazoa</taxon>
        <taxon>Chordata</taxon>
        <taxon>Craniata</taxon>
        <taxon>Vertebrata</taxon>
        <taxon>Euteleostomi</taxon>
        <taxon>Mammalia</taxon>
        <taxon>Eutheria</taxon>
        <taxon>Euarchontoglires</taxon>
        <taxon>Primates</taxon>
        <taxon>Haplorrhini</taxon>
        <taxon>Catarrhini</taxon>
        <taxon>Cercopithecidae</taxon>
        <taxon>Cercopithecinae</taxon>
        <taxon>Macaca</taxon>
    </lineage>
</organism>
<reference evidence="2" key="3">
    <citation type="submission" date="2025-09" db="UniProtKB">
        <authorList>
            <consortium name="Ensembl"/>
        </authorList>
    </citation>
    <scope>IDENTIFICATION</scope>
</reference>
<dbReference type="PANTHER" id="PTHR46254">
    <property type="entry name" value="PROTEIN GVQW1-RELATED"/>
    <property type="match status" value="1"/>
</dbReference>
<dbReference type="Ensembl" id="ENSMFAT00000097358.1">
    <property type="protein sequence ID" value="ENSMFAP00000048375.1"/>
    <property type="gene ID" value="ENSMFAG00000057134.1"/>
</dbReference>
<keyword evidence="3" id="KW-1185">Reference proteome</keyword>
<sequence length="147" mass="16763">MESRSVAQAGVQWYDPSSLQPLPPRFKQFSCFSLPSSWDYRCAPPRPIFFFFFLIESCSVQARVQWRDLGSLQPPLPGFKQFSFPATREAEAGEWREPGRRSCSELRSGHCTPAWAAERDSVSKKKKKKKEVGDQPGQHVETPSLLK</sequence>
<evidence type="ECO:0000256" key="1">
    <source>
        <dbReference type="SAM" id="MobiDB-lite"/>
    </source>
</evidence>
<dbReference type="GeneTree" id="ENSGT00940000167556"/>
<name>A0A7N9CCL9_MACFA</name>
<dbReference type="Proteomes" id="UP000233100">
    <property type="component" value="Chromosome 1"/>
</dbReference>
<evidence type="ECO:0000313" key="2">
    <source>
        <dbReference type="Ensembl" id="ENSMFAP00000048375.1"/>
    </source>
</evidence>
<feature type="region of interest" description="Disordered" evidence="1">
    <location>
        <begin position="114"/>
        <end position="147"/>
    </location>
</feature>
<reference evidence="2" key="2">
    <citation type="submission" date="2025-08" db="UniProtKB">
        <authorList>
            <consortium name="Ensembl"/>
        </authorList>
    </citation>
    <scope>IDENTIFICATION</scope>
</reference>
<dbReference type="AlphaFoldDB" id="A0A7N9CCL9"/>